<reference evidence="1 2" key="1">
    <citation type="submission" date="2022-09" db="EMBL/GenBank/DDBJ databases">
        <authorList>
            <person name="Palmer J.M."/>
        </authorList>
    </citation>
    <scope>NUCLEOTIDE SEQUENCE [LARGE SCALE GENOMIC DNA]</scope>
    <source>
        <strain evidence="1 2">DSM 7382</strain>
    </source>
</reference>
<organism evidence="1 2">
    <name type="scientific">Cerrena zonata</name>
    <dbReference type="NCBI Taxonomy" id="2478898"/>
    <lineage>
        <taxon>Eukaryota</taxon>
        <taxon>Fungi</taxon>
        <taxon>Dikarya</taxon>
        <taxon>Basidiomycota</taxon>
        <taxon>Agaricomycotina</taxon>
        <taxon>Agaricomycetes</taxon>
        <taxon>Polyporales</taxon>
        <taxon>Cerrenaceae</taxon>
        <taxon>Cerrena</taxon>
    </lineage>
</organism>
<dbReference type="Proteomes" id="UP001385951">
    <property type="component" value="Unassembled WGS sequence"/>
</dbReference>
<dbReference type="EMBL" id="JASBNA010000016">
    <property type="protein sequence ID" value="KAK7686742.1"/>
    <property type="molecule type" value="Genomic_DNA"/>
</dbReference>
<gene>
    <name evidence="1" type="ORF">QCA50_010342</name>
</gene>
<evidence type="ECO:0000313" key="2">
    <source>
        <dbReference type="Proteomes" id="UP001385951"/>
    </source>
</evidence>
<keyword evidence="2" id="KW-1185">Reference proteome</keyword>
<accession>A0AAW0GA12</accession>
<evidence type="ECO:0008006" key="3">
    <source>
        <dbReference type="Google" id="ProtNLM"/>
    </source>
</evidence>
<comment type="caution">
    <text evidence="1">The sequence shown here is derived from an EMBL/GenBank/DDBJ whole genome shotgun (WGS) entry which is preliminary data.</text>
</comment>
<evidence type="ECO:0000313" key="1">
    <source>
        <dbReference type="EMBL" id="KAK7686742.1"/>
    </source>
</evidence>
<proteinExistence type="predicted"/>
<protein>
    <recommendedName>
        <fullName evidence="3">F-box domain-containing protein</fullName>
    </recommendedName>
</protein>
<dbReference type="AlphaFoldDB" id="A0AAW0GA12"/>
<name>A0AAW0GA12_9APHY</name>
<sequence length="178" mass="20381">MACSLVCRTWQEQAREILFQIPITWSSIPLSVESRLKDDCLIQMFPPLRDLTLTDIGLSLQGIAELLQSLPSLDVLQLDYGIFPEKEEFFSFDYTGKLLSLNNLAIHITTPDTELNEYFAVFPTFSPGFSLSWALWATAKFIKSKQSVNLLNYTSPIKPFFHIKKMKMVIAKHLCDRV</sequence>